<dbReference type="Proteomes" id="UP000595074">
    <property type="component" value="Chromosome"/>
</dbReference>
<sequence>MQDRYVADIGDFGKFQLFRYLFNQSESPLNGKALAQIWFMHEGEGERNNDGRYIDYFERMTGSDEYLEYSLMDLVMRNKREVEELEKLKLLKHAKFFYDTVPKALEDRYLWLNKALMFSSRSQIVAVAPDNGMALKCNRKEKCFDFLTLADHYRQKVYPHKYIFSDEISYFYRLPYLEICIVYQHLGRCFSHNEQIASLMKDLTSRYHHVAAVKHKPYSPRVFFFLCKSQVIKESLILRLEAFTKEFSDFWELFQ</sequence>
<name>A0A7M1S9I3_9BACT</name>
<dbReference type="KEGG" id="sinu:IMZ28_05515"/>
<gene>
    <name evidence="1" type="ORF">IMZ28_05515</name>
</gene>
<organism evidence="1 2">
    <name type="scientific">Sulfurovum indicum</name>
    <dbReference type="NCBI Taxonomy" id="2779528"/>
    <lineage>
        <taxon>Bacteria</taxon>
        <taxon>Pseudomonadati</taxon>
        <taxon>Campylobacterota</taxon>
        <taxon>Epsilonproteobacteria</taxon>
        <taxon>Campylobacterales</taxon>
        <taxon>Sulfurovaceae</taxon>
        <taxon>Sulfurovum</taxon>
    </lineage>
</organism>
<reference evidence="1 2" key="1">
    <citation type="submission" date="2020-10" db="EMBL/GenBank/DDBJ databases">
        <title>The genome of sulfurovum sp.</title>
        <authorList>
            <person name="Xie S."/>
            <person name="Shao Z."/>
            <person name="Jiang L."/>
        </authorList>
    </citation>
    <scope>NUCLEOTIDE SEQUENCE [LARGE SCALE GENOMIC DNA]</scope>
    <source>
        <strain evidence="1 2">ST-419</strain>
    </source>
</reference>
<evidence type="ECO:0000313" key="1">
    <source>
        <dbReference type="EMBL" id="QOR62990.1"/>
    </source>
</evidence>
<proteinExistence type="predicted"/>
<evidence type="ECO:0000313" key="2">
    <source>
        <dbReference type="Proteomes" id="UP000595074"/>
    </source>
</evidence>
<keyword evidence="2" id="KW-1185">Reference proteome</keyword>
<dbReference type="EMBL" id="CP063164">
    <property type="protein sequence ID" value="QOR62990.1"/>
    <property type="molecule type" value="Genomic_DNA"/>
</dbReference>
<dbReference type="AlphaFoldDB" id="A0A7M1S9I3"/>
<protein>
    <submittedName>
        <fullName evidence="1">Uncharacterized protein</fullName>
    </submittedName>
</protein>
<accession>A0A7M1S9I3</accession>